<dbReference type="PROSITE" id="PS50157">
    <property type="entry name" value="ZINC_FINGER_C2H2_2"/>
    <property type="match status" value="3"/>
</dbReference>
<dbReference type="Proteomes" id="UP001359485">
    <property type="component" value="Unassembled WGS sequence"/>
</dbReference>
<dbReference type="Proteomes" id="UP001372834">
    <property type="component" value="Unassembled WGS sequence"/>
</dbReference>
<evidence type="ECO:0000313" key="12">
    <source>
        <dbReference type="Proteomes" id="UP001359485"/>
    </source>
</evidence>
<dbReference type="SMART" id="SM00355">
    <property type="entry name" value="ZnF_C2H2"/>
    <property type="match status" value="3"/>
</dbReference>
<keyword evidence="4" id="KW-0862">Zinc</keyword>
<dbReference type="Pfam" id="PF00096">
    <property type="entry name" value="zf-C2H2"/>
    <property type="match status" value="3"/>
</dbReference>
<evidence type="ECO:0000256" key="7">
    <source>
        <dbReference type="PROSITE-ProRule" id="PRU00042"/>
    </source>
</evidence>
<evidence type="ECO:0000313" key="11">
    <source>
        <dbReference type="EMBL" id="KAK6631119.1"/>
    </source>
</evidence>
<proteinExistence type="predicted"/>
<dbReference type="GO" id="GO:0008270">
    <property type="term" value="F:zinc ion binding"/>
    <property type="evidence" value="ECO:0007669"/>
    <property type="project" value="UniProtKB-KW"/>
</dbReference>
<sequence length="351" mass="39970">MWQDLESVLLGQPAPPQASPVRLCGPNQTAPRQPADIQYAQDQGYMASDQETDQTASQSEEFVDLDMLINCAAEQHNFYCGDQRAQNININVNVDLNVNAYFTSKSAHPQRLFKFPEPEGNLTPHDQRSYRYPETDQSLPQPRHLREDVYMPDQTVTNVSSMPEQYNIPRDSNYMTVVSGYATGTGTLSPPASPEIHVTTPHELFSVPNFNQQKILPENLPSLKIMTPPSSPNLTEYLSALPVTNQLEQKTKRGRRSCGRKKLTTHTCSNPGCRKTYTKSSHLKAHLRTHTGEKPYQCGWKGCNWKFARSDELTRHYRKHTGDRPFQCRLCERAFSRSDHLSLHMKRHISV</sequence>
<feature type="domain" description="C2H2-type" evidence="9">
    <location>
        <begin position="326"/>
        <end position="351"/>
    </location>
</feature>
<organism evidence="11 13">
    <name type="scientific">Polyplax serrata</name>
    <name type="common">Common mouse louse</name>
    <dbReference type="NCBI Taxonomy" id="468196"/>
    <lineage>
        <taxon>Eukaryota</taxon>
        <taxon>Metazoa</taxon>
        <taxon>Ecdysozoa</taxon>
        <taxon>Arthropoda</taxon>
        <taxon>Hexapoda</taxon>
        <taxon>Insecta</taxon>
        <taxon>Pterygota</taxon>
        <taxon>Neoptera</taxon>
        <taxon>Paraneoptera</taxon>
        <taxon>Psocodea</taxon>
        <taxon>Troctomorpha</taxon>
        <taxon>Phthiraptera</taxon>
        <taxon>Anoplura</taxon>
        <taxon>Polyplacidae</taxon>
        <taxon>Polyplax</taxon>
    </lineage>
</organism>
<evidence type="ECO:0000256" key="2">
    <source>
        <dbReference type="ARBA" id="ARBA00022737"/>
    </source>
</evidence>
<evidence type="ECO:0000256" key="6">
    <source>
        <dbReference type="ARBA" id="ARBA00023163"/>
    </source>
</evidence>
<evidence type="ECO:0000313" key="10">
    <source>
        <dbReference type="EMBL" id="KAK6620396.1"/>
    </source>
</evidence>
<dbReference type="PANTHER" id="PTHR23235:SF109">
    <property type="entry name" value="KRUEPPEL-LIKE FACTOR 2"/>
    <property type="match status" value="1"/>
</dbReference>
<dbReference type="InterPro" id="IPR036236">
    <property type="entry name" value="Znf_C2H2_sf"/>
</dbReference>
<dbReference type="GO" id="GO:0000981">
    <property type="term" value="F:DNA-binding transcription factor activity, RNA polymerase II-specific"/>
    <property type="evidence" value="ECO:0007669"/>
    <property type="project" value="TreeGrafter"/>
</dbReference>
<dbReference type="AlphaFoldDB" id="A0AAN8PGJ5"/>
<evidence type="ECO:0000256" key="8">
    <source>
        <dbReference type="SAM" id="MobiDB-lite"/>
    </source>
</evidence>
<evidence type="ECO:0000256" key="3">
    <source>
        <dbReference type="ARBA" id="ARBA00022771"/>
    </source>
</evidence>
<dbReference type="PANTHER" id="PTHR23235">
    <property type="entry name" value="KRUEPPEL-LIKE TRANSCRIPTION FACTOR"/>
    <property type="match status" value="1"/>
</dbReference>
<reference evidence="11 13" key="1">
    <citation type="submission" date="2023-10" db="EMBL/GenBank/DDBJ databases">
        <title>Genomes of two closely related lineages of the louse Polyplax serrata with different host specificities.</title>
        <authorList>
            <person name="Martinu J."/>
            <person name="Tarabai H."/>
            <person name="Stefka J."/>
            <person name="Hypsa V."/>
        </authorList>
    </citation>
    <scope>NUCLEOTIDE SEQUENCE [LARGE SCALE GENOMIC DNA]</scope>
    <source>
        <strain evidence="10">98ZLc_SE</strain>
        <strain evidence="11">HR10_N</strain>
    </source>
</reference>
<dbReference type="EMBL" id="JAWJWE010000009">
    <property type="protein sequence ID" value="KAK6631119.1"/>
    <property type="molecule type" value="Genomic_DNA"/>
</dbReference>
<feature type="region of interest" description="Disordered" evidence="8">
    <location>
        <begin position="10"/>
        <end position="32"/>
    </location>
</feature>
<keyword evidence="1" id="KW-0479">Metal-binding</keyword>
<dbReference type="EMBL" id="JAWJWF010000048">
    <property type="protein sequence ID" value="KAK6620396.1"/>
    <property type="molecule type" value="Genomic_DNA"/>
</dbReference>
<evidence type="ECO:0000256" key="5">
    <source>
        <dbReference type="ARBA" id="ARBA00023015"/>
    </source>
</evidence>
<evidence type="ECO:0000259" key="9">
    <source>
        <dbReference type="PROSITE" id="PS50157"/>
    </source>
</evidence>
<protein>
    <recommendedName>
        <fullName evidence="9">C2H2-type domain-containing protein</fullName>
    </recommendedName>
</protein>
<keyword evidence="12" id="KW-1185">Reference proteome</keyword>
<dbReference type="PROSITE" id="PS00028">
    <property type="entry name" value="ZINC_FINGER_C2H2_1"/>
    <property type="match status" value="3"/>
</dbReference>
<evidence type="ECO:0000256" key="1">
    <source>
        <dbReference type="ARBA" id="ARBA00022723"/>
    </source>
</evidence>
<feature type="compositionally biased region" description="Basic and acidic residues" evidence="8">
    <location>
        <begin position="125"/>
        <end position="134"/>
    </location>
</feature>
<keyword evidence="3 7" id="KW-0863">Zinc-finger</keyword>
<feature type="domain" description="C2H2-type" evidence="9">
    <location>
        <begin position="266"/>
        <end position="295"/>
    </location>
</feature>
<keyword evidence="6" id="KW-0804">Transcription</keyword>
<accession>A0AAN8PGJ5</accession>
<feature type="domain" description="C2H2-type" evidence="9">
    <location>
        <begin position="296"/>
        <end position="325"/>
    </location>
</feature>
<evidence type="ECO:0000313" key="13">
    <source>
        <dbReference type="Proteomes" id="UP001372834"/>
    </source>
</evidence>
<keyword evidence="5" id="KW-0805">Transcription regulation</keyword>
<dbReference type="SUPFAM" id="SSF57667">
    <property type="entry name" value="beta-beta-alpha zinc fingers"/>
    <property type="match status" value="2"/>
</dbReference>
<gene>
    <name evidence="11" type="ORF">RUM43_014215</name>
    <name evidence="10" type="ORF">RUM44_006797</name>
</gene>
<keyword evidence="2" id="KW-0677">Repeat</keyword>
<evidence type="ECO:0000256" key="4">
    <source>
        <dbReference type="ARBA" id="ARBA00022833"/>
    </source>
</evidence>
<dbReference type="Gene3D" id="3.30.160.60">
    <property type="entry name" value="Classic Zinc Finger"/>
    <property type="match status" value="3"/>
</dbReference>
<dbReference type="FunFam" id="3.30.160.60:FF:000032">
    <property type="entry name" value="Krueppel-like factor 4"/>
    <property type="match status" value="1"/>
</dbReference>
<dbReference type="GO" id="GO:0000978">
    <property type="term" value="F:RNA polymerase II cis-regulatory region sequence-specific DNA binding"/>
    <property type="evidence" value="ECO:0007669"/>
    <property type="project" value="TreeGrafter"/>
</dbReference>
<comment type="caution">
    <text evidence="11">The sequence shown here is derived from an EMBL/GenBank/DDBJ whole genome shotgun (WGS) entry which is preliminary data.</text>
</comment>
<feature type="region of interest" description="Disordered" evidence="8">
    <location>
        <begin position="116"/>
        <end position="140"/>
    </location>
</feature>
<dbReference type="InterPro" id="IPR013087">
    <property type="entry name" value="Znf_C2H2_type"/>
</dbReference>
<name>A0AAN8PGJ5_POLSC</name>